<dbReference type="Proteomes" id="UP000095282">
    <property type="component" value="Unplaced"/>
</dbReference>
<keyword evidence="2" id="KW-1185">Reference proteome</keyword>
<feature type="region of interest" description="Disordered" evidence="1">
    <location>
        <begin position="1"/>
        <end position="45"/>
    </location>
</feature>
<feature type="compositionally biased region" description="Polar residues" evidence="1">
    <location>
        <begin position="1"/>
        <end position="13"/>
    </location>
</feature>
<dbReference type="STRING" id="1561998.A0A1I7UUP9"/>
<reference evidence="3" key="1">
    <citation type="submission" date="2016-11" db="UniProtKB">
        <authorList>
            <consortium name="WormBaseParasite"/>
        </authorList>
    </citation>
    <scope>IDENTIFICATION</scope>
</reference>
<feature type="compositionally biased region" description="Low complexity" evidence="1">
    <location>
        <begin position="19"/>
        <end position="43"/>
    </location>
</feature>
<dbReference type="eggNOG" id="ENOG502TIVH">
    <property type="taxonomic scope" value="Eukaryota"/>
</dbReference>
<dbReference type="WBParaSite" id="Csp11.Scaffold630.g19537.t1">
    <property type="protein sequence ID" value="Csp11.Scaffold630.g19537.t1"/>
    <property type="gene ID" value="Csp11.Scaffold630.g19537"/>
</dbReference>
<protein>
    <submittedName>
        <fullName evidence="3">Reverse transcriptase domain-containing protein</fullName>
    </submittedName>
</protein>
<accession>A0A1I7UUP9</accession>
<evidence type="ECO:0000313" key="3">
    <source>
        <dbReference type="WBParaSite" id="Csp11.Scaffold630.g19537.t1"/>
    </source>
</evidence>
<evidence type="ECO:0000256" key="1">
    <source>
        <dbReference type="SAM" id="MobiDB-lite"/>
    </source>
</evidence>
<dbReference type="AlphaFoldDB" id="A0A1I7UUP9"/>
<evidence type="ECO:0000313" key="2">
    <source>
        <dbReference type="Proteomes" id="UP000095282"/>
    </source>
</evidence>
<organism evidence="2 3">
    <name type="scientific">Caenorhabditis tropicalis</name>
    <dbReference type="NCBI Taxonomy" id="1561998"/>
    <lineage>
        <taxon>Eukaryota</taxon>
        <taxon>Metazoa</taxon>
        <taxon>Ecdysozoa</taxon>
        <taxon>Nematoda</taxon>
        <taxon>Chromadorea</taxon>
        <taxon>Rhabditida</taxon>
        <taxon>Rhabditina</taxon>
        <taxon>Rhabditomorpha</taxon>
        <taxon>Rhabditoidea</taxon>
        <taxon>Rhabditidae</taxon>
        <taxon>Peloderinae</taxon>
        <taxon>Caenorhabditis</taxon>
    </lineage>
</organism>
<proteinExistence type="predicted"/>
<name>A0A1I7UUP9_9PELO</name>
<sequence length="109" mass="12995">MADRQSSSQNMNSRYADKQGQYNQNHHNYQSSSNNQCQQFQNGRGAQRFEVTNSFKKDDRRQPEEVFFCKYNPLHVVSVELQKLHEEKECPDRKWNPGDKITKYHDIKV</sequence>